<organism evidence="1">
    <name type="scientific">Anguilla anguilla</name>
    <name type="common">European freshwater eel</name>
    <name type="synonym">Muraena anguilla</name>
    <dbReference type="NCBI Taxonomy" id="7936"/>
    <lineage>
        <taxon>Eukaryota</taxon>
        <taxon>Metazoa</taxon>
        <taxon>Chordata</taxon>
        <taxon>Craniata</taxon>
        <taxon>Vertebrata</taxon>
        <taxon>Euteleostomi</taxon>
        <taxon>Actinopterygii</taxon>
        <taxon>Neopterygii</taxon>
        <taxon>Teleostei</taxon>
        <taxon>Anguilliformes</taxon>
        <taxon>Anguillidae</taxon>
        <taxon>Anguilla</taxon>
    </lineage>
</organism>
<dbReference type="EMBL" id="GBXM01103962">
    <property type="protein sequence ID" value="JAH04615.1"/>
    <property type="molecule type" value="Transcribed_RNA"/>
</dbReference>
<sequence length="31" mass="3407">MCGGAVVKLTMLTLIHNGNVPSYLDKNKELF</sequence>
<name>A0A0E9PKJ5_ANGAN</name>
<reference evidence="1" key="2">
    <citation type="journal article" date="2015" name="Fish Shellfish Immunol.">
        <title>Early steps in the European eel (Anguilla anguilla)-Vibrio vulnificus interaction in the gills: Role of the RtxA13 toxin.</title>
        <authorList>
            <person name="Callol A."/>
            <person name="Pajuelo D."/>
            <person name="Ebbesson L."/>
            <person name="Teles M."/>
            <person name="MacKenzie S."/>
            <person name="Amaro C."/>
        </authorList>
    </citation>
    <scope>NUCLEOTIDE SEQUENCE</scope>
</reference>
<dbReference type="AlphaFoldDB" id="A0A0E9PKJ5"/>
<accession>A0A0E9PKJ5</accession>
<reference evidence="1" key="1">
    <citation type="submission" date="2014-11" db="EMBL/GenBank/DDBJ databases">
        <authorList>
            <person name="Amaro Gonzalez C."/>
        </authorList>
    </citation>
    <scope>NUCLEOTIDE SEQUENCE</scope>
</reference>
<protein>
    <submittedName>
        <fullName evidence="1">Uncharacterized protein</fullName>
    </submittedName>
</protein>
<evidence type="ECO:0000313" key="1">
    <source>
        <dbReference type="EMBL" id="JAH04615.1"/>
    </source>
</evidence>
<proteinExistence type="predicted"/>